<dbReference type="InterPro" id="IPR000073">
    <property type="entry name" value="AB_hydrolase_1"/>
</dbReference>
<reference evidence="4" key="1">
    <citation type="journal article" date="2019" name="Int. J. Syst. Evol. Microbiol.">
        <title>The Global Catalogue of Microorganisms (GCM) 10K type strain sequencing project: providing services to taxonomists for standard genome sequencing and annotation.</title>
        <authorList>
            <consortium name="The Broad Institute Genomics Platform"/>
            <consortium name="The Broad Institute Genome Sequencing Center for Infectious Disease"/>
            <person name="Wu L."/>
            <person name="Ma J."/>
        </authorList>
    </citation>
    <scope>NUCLEOTIDE SEQUENCE [LARGE SCALE GENOMIC DNA]</scope>
    <source>
        <strain evidence="4">CGMCC 4.7317</strain>
    </source>
</reference>
<dbReference type="InterPro" id="IPR000639">
    <property type="entry name" value="Epox_hydrolase-like"/>
</dbReference>
<comment type="caution">
    <text evidence="3">The sequence shown here is derived from an EMBL/GenBank/DDBJ whole genome shotgun (WGS) entry which is preliminary data.</text>
</comment>
<sequence length="293" mass="31065">MTTTRAAATAATISTTDVAVGEWRIRTHLAGDPADPAILWLHGSGPGVSALSNWQTLITTMPGYRHIAPDVLGFGNSSHPEDLPLGVAGSASMRAAAMEGLLDALGVTRAHLVGNSMGGMIALLMLKSRPERFDRVILMGSGGAPMTPTPDLIAMITYYNDPGDDSMRDLIGRFVFDTGLFGDELGAIAADRAAVAGRGDVRRSHLRTFSPDGPPLVFAEEELGGIPHEVLLVHGREDRIIPKHASFYLADALPNAQLHVLPHAGHWVQIEQTERFRALAQQFLAGTADGGAA</sequence>
<dbReference type="PANTHER" id="PTHR43798">
    <property type="entry name" value="MONOACYLGLYCEROL LIPASE"/>
    <property type="match status" value="1"/>
</dbReference>
<dbReference type="InterPro" id="IPR029058">
    <property type="entry name" value="AB_hydrolase_fold"/>
</dbReference>
<gene>
    <name evidence="3" type="ORF">ACFQGU_06660</name>
</gene>
<keyword evidence="4" id="KW-1185">Reference proteome</keyword>
<evidence type="ECO:0000256" key="1">
    <source>
        <dbReference type="ARBA" id="ARBA00022801"/>
    </source>
</evidence>
<dbReference type="PRINTS" id="PR00111">
    <property type="entry name" value="ABHYDROLASE"/>
</dbReference>
<dbReference type="Proteomes" id="UP001596138">
    <property type="component" value="Unassembled WGS sequence"/>
</dbReference>
<dbReference type="PANTHER" id="PTHR43798:SF31">
    <property type="entry name" value="AB HYDROLASE SUPERFAMILY PROTEIN YCLE"/>
    <property type="match status" value="1"/>
</dbReference>
<dbReference type="SUPFAM" id="SSF53474">
    <property type="entry name" value="alpha/beta-Hydrolases"/>
    <property type="match status" value="1"/>
</dbReference>
<accession>A0ABW1SZU3</accession>
<proteinExistence type="predicted"/>
<evidence type="ECO:0000313" key="3">
    <source>
        <dbReference type="EMBL" id="MFC6237552.1"/>
    </source>
</evidence>
<organism evidence="3 4">
    <name type="scientific">Longivirga aurantiaca</name>
    <dbReference type="NCBI Taxonomy" id="1837743"/>
    <lineage>
        <taxon>Bacteria</taxon>
        <taxon>Bacillati</taxon>
        <taxon>Actinomycetota</taxon>
        <taxon>Actinomycetes</taxon>
        <taxon>Sporichthyales</taxon>
        <taxon>Sporichthyaceae</taxon>
        <taxon>Longivirga</taxon>
    </lineage>
</organism>
<dbReference type="Gene3D" id="3.40.50.1820">
    <property type="entry name" value="alpha/beta hydrolase"/>
    <property type="match status" value="1"/>
</dbReference>
<keyword evidence="1 3" id="KW-0378">Hydrolase</keyword>
<protein>
    <submittedName>
        <fullName evidence="3">Alpha/beta fold hydrolase</fullName>
    </submittedName>
</protein>
<dbReference type="RefSeq" id="WP_386764954.1">
    <property type="nucleotide sequence ID" value="NZ_JBHSTI010000008.1"/>
</dbReference>
<dbReference type="InterPro" id="IPR050266">
    <property type="entry name" value="AB_hydrolase_sf"/>
</dbReference>
<dbReference type="EMBL" id="JBHSTI010000008">
    <property type="protein sequence ID" value="MFC6237552.1"/>
    <property type="molecule type" value="Genomic_DNA"/>
</dbReference>
<dbReference type="PRINTS" id="PR00412">
    <property type="entry name" value="EPOXHYDRLASE"/>
</dbReference>
<name>A0ABW1SZU3_9ACTN</name>
<evidence type="ECO:0000313" key="4">
    <source>
        <dbReference type="Proteomes" id="UP001596138"/>
    </source>
</evidence>
<dbReference type="GO" id="GO:0016787">
    <property type="term" value="F:hydrolase activity"/>
    <property type="evidence" value="ECO:0007669"/>
    <property type="project" value="UniProtKB-KW"/>
</dbReference>
<dbReference type="Pfam" id="PF12697">
    <property type="entry name" value="Abhydrolase_6"/>
    <property type="match status" value="1"/>
</dbReference>
<feature type="domain" description="AB hydrolase-1" evidence="2">
    <location>
        <begin position="38"/>
        <end position="278"/>
    </location>
</feature>
<evidence type="ECO:0000259" key="2">
    <source>
        <dbReference type="Pfam" id="PF12697"/>
    </source>
</evidence>